<keyword evidence="3" id="KW-0732">Signal</keyword>
<dbReference type="Gene3D" id="3.40.50.2300">
    <property type="match status" value="2"/>
</dbReference>
<dbReference type="PANTHER" id="PTHR46847:SF1">
    <property type="entry name" value="D-ALLOSE-BINDING PERIPLASMIC PROTEIN-RELATED"/>
    <property type="match status" value="1"/>
</dbReference>
<sequence length="316" mass="34356">MTKQLKSTAVLIFLIIVALFAIGRVHLREGRPHRVTVALVMKSLANEFFLTMEQGARDHHMNNAERYDLLIYGIKDEQAVSQQIHIVEQLMAIDVDAIIIAPADSKALVPVCQRAMASGVAIVNIDNKFDATVIAERGLHVPFVGPDNYQGAKAAGDYLADHLSSGNQVAIIEGIPSAYNSQQRCLGFRKAMDDAGIMIVDTRPALWEMDRAYTTVISILNEHRNVRALLCANDNMALGAAAAVKAASKRNSMYIIGFDNISAVNNELKKGDILATVDQHAALIAVNGIEMALSMLNGEDVDLICTTPVELVTAYE</sequence>
<dbReference type="InterPro" id="IPR028082">
    <property type="entry name" value="Peripla_BP_I"/>
</dbReference>
<evidence type="ECO:0000256" key="3">
    <source>
        <dbReference type="ARBA" id="ARBA00022729"/>
    </source>
</evidence>
<dbReference type="PANTHER" id="PTHR46847">
    <property type="entry name" value="D-ALLOSE-BINDING PERIPLASMIC PROTEIN-RELATED"/>
    <property type="match status" value="1"/>
</dbReference>
<comment type="subcellular location">
    <subcellularLocation>
        <location evidence="1">Cell envelope</location>
    </subcellularLocation>
</comment>
<evidence type="ECO:0000256" key="2">
    <source>
        <dbReference type="ARBA" id="ARBA00007639"/>
    </source>
</evidence>
<comment type="similarity">
    <text evidence="2">Belongs to the bacterial solute-binding protein 2 family.</text>
</comment>
<evidence type="ECO:0000313" key="5">
    <source>
        <dbReference type="EMBL" id="ADK80397.1"/>
    </source>
</evidence>
<organism evidence="5 6">
    <name type="scientific">Sediminispirochaeta smaragdinae (strain DSM 11293 / JCM 15392 / SEBR 4228)</name>
    <name type="common">Spirochaeta smaragdinae</name>
    <dbReference type="NCBI Taxonomy" id="573413"/>
    <lineage>
        <taxon>Bacteria</taxon>
        <taxon>Pseudomonadati</taxon>
        <taxon>Spirochaetota</taxon>
        <taxon>Spirochaetia</taxon>
        <taxon>Spirochaetales</taxon>
        <taxon>Spirochaetaceae</taxon>
        <taxon>Sediminispirochaeta</taxon>
    </lineage>
</organism>
<dbReference type="Pfam" id="PF13407">
    <property type="entry name" value="Peripla_BP_4"/>
    <property type="match status" value="1"/>
</dbReference>
<name>E1R2W5_SEDSS</name>
<dbReference type="GO" id="GO:0030246">
    <property type="term" value="F:carbohydrate binding"/>
    <property type="evidence" value="ECO:0007669"/>
    <property type="project" value="UniProtKB-ARBA"/>
</dbReference>
<dbReference type="CDD" id="cd19970">
    <property type="entry name" value="PBP1_ABC_sugar_binding-like"/>
    <property type="match status" value="1"/>
</dbReference>
<dbReference type="HOGENOM" id="CLU_037628_3_2_12"/>
<gene>
    <name evidence="5" type="ordered locus">Spirs_1270</name>
</gene>
<evidence type="ECO:0000313" key="6">
    <source>
        <dbReference type="Proteomes" id="UP000002318"/>
    </source>
</evidence>
<keyword evidence="6" id="KW-1185">Reference proteome</keyword>
<dbReference type="GO" id="GO:0030313">
    <property type="term" value="C:cell envelope"/>
    <property type="evidence" value="ECO:0007669"/>
    <property type="project" value="UniProtKB-SubCell"/>
</dbReference>
<dbReference type="RefSeq" id="WP_013253861.1">
    <property type="nucleotide sequence ID" value="NC_014364.1"/>
</dbReference>
<dbReference type="STRING" id="573413.Spirs_1270"/>
<accession>E1R2W5</accession>
<dbReference type="SUPFAM" id="SSF53822">
    <property type="entry name" value="Periplasmic binding protein-like I"/>
    <property type="match status" value="1"/>
</dbReference>
<dbReference type="eggNOG" id="COG1879">
    <property type="taxonomic scope" value="Bacteria"/>
</dbReference>
<dbReference type="EMBL" id="CP002116">
    <property type="protein sequence ID" value="ADK80397.1"/>
    <property type="molecule type" value="Genomic_DNA"/>
</dbReference>
<dbReference type="OrthoDB" id="9769193at2"/>
<reference evidence="6" key="1">
    <citation type="journal article" date="2010" name="Stand. Genomic Sci.">
        <title>Complete genome sequence of Spirochaeta smaragdinae type strain (SEBR 4228).</title>
        <authorList>
            <person name="Mavromatis K."/>
            <person name="Yasawong M."/>
            <person name="Chertkov O."/>
            <person name="Lapidus A."/>
            <person name="Lucas S."/>
            <person name="Nolan M."/>
            <person name="Del Rio T.G."/>
            <person name="Tice H."/>
            <person name="Cheng J.F."/>
            <person name="Pitluck S."/>
            <person name="Liolios K."/>
            <person name="Ivanova N."/>
            <person name="Tapia R."/>
            <person name="Han C."/>
            <person name="Bruce D."/>
            <person name="Goodwin L."/>
            <person name="Pati A."/>
            <person name="Chen A."/>
            <person name="Palaniappan K."/>
            <person name="Land M."/>
            <person name="Hauser L."/>
            <person name="Chang Y.J."/>
            <person name="Jeffries C.D."/>
            <person name="Detter J.C."/>
            <person name="Rohde M."/>
            <person name="Brambilla E."/>
            <person name="Spring S."/>
            <person name="Goker M."/>
            <person name="Sikorski J."/>
            <person name="Woyke T."/>
            <person name="Bristow J."/>
            <person name="Eisen J.A."/>
            <person name="Markowitz V."/>
            <person name="Hugenholtz P."/>
            <person name="Klenk H.P."/>
            <person name="Kyrpides N.C."/>
        </authorList>
    </citation>
    <scope>NUCLEOTIDE SEQUENCE [LARGE SCALE GENOMIC DNA]</scope>
    <source>
        <strain evidence="6">DSM 11293 / JCM 15392 / SEBR 4228</strain>
    </source>
</reference>
<dbReference type="InterPro" id="IPR025997">
    <property type="entry name" value="SBP_2_dom"/>
</dbReference>
<dbReference type="AlphaFoldDB" id="E1R2W5"/>
<feature type="domain" description="Periplasmic binding protein" evidence="4">
    <location>
        <begin position="37"/>
        <end position="299"/>
    </location>
</feature>
<protein>
    <submittedName>
        <fullName evidence="5">Periplasmic binding protein/LacI transcriptional regulator</fullName>
    </submittedName>
</protein>
<evidence type="ECO:0000259" key="4">
    <source>
        <dbReference type="Pfam" id="PF13407"/>
    </source>
</evidence>
<dbReference type="KEGG" id="ssm:Spirs_1270"/>
<evidence type="ECO:0000256" key="1">
    <source>
        <dbReference type="ARBA" id="ARBA00004196"/>
    </source>
</evidence>
<proteinExistence type="inferred from homology"/>
<dbReference type="Proteomes" id="UP000002318">
    <property type="component" value="Chromosome"/>
</dbReference>